<accession>A0A922HHY2</accession>
<gene>
    <name evidence="2" type="ORF">DERF_014422</name>
</gene>
<evidence type="ECO:0000313" key="3">
    <source>
        <dbReference type="Proteomes" id="UP000790347"/>
    </source>
</evidence>
<dbReference type="InterPro" id="IPR006813">
    <property type="entry name" value="Glyco_trans_17"/>
</dbReference>
<dbReference type="GO" id="GO:0016020">
    <property type="term" value="C:membrane"/>
    <property type="evidence" value="ECO:0007669"/>
    <property type="project" value="InterPro"/>
</dbReference>
<dbReference type="PANTHER" id="PTHR12224">
    <property type="entry name" value="BETA-1,4-MANNOSYL-GLYCOPROTEIN BETA-1,4-N-ACETYLGLUCOSAMINYL-TRANSFERASE"/>
    <property type="match status" value="1"/>
</dbReference>
<keyword evidence="1" id="KW-0812">Transmembrane</keyword>
<reference evidence="2" key="2">
    <citation type="journal article" date="2022" name="Res Sq">
        <title>Comparative Genomics Reveals Insights into the Divergent Evolution of Astigmatic Mites and Household Pest Adaptations.</title>
        <authorList>
            <person name="Xiong Q."/>
            <person name="Wan A.T.-Y."/>
            <person name="Liu X.-Y."/>
            <person name="Fung C.S.-H."/>
            <person name="Xiao X."/>
            <person name="Malainual N."/>
            <person name="Hou J."/>
            <person name="Wang L."/>
            <person name="Wang M."/>
            <person name="Yang K."/>
            <person name="Cui Y."/>
            <person name="Leung E."/>
            <person name="Nong W."/>
            <person name="Shin S.-K."/>
            <person name="Au S."/>
            <person name="Jeong K.Y."/>
            <person name="Chew F.T."/>
            <person name="Hui J."/>
            <person name="Leung T.F."/>
            <person name="Tungtrongchitr A."/>
            <person name="Zhong N."/>
            <person name="Liu Z."/>
            <person name="Tsui S."/>
        </authorList>
    </citation>
    <scope>NUCLEOTIDE SEQUENCE</scope>
    <source>
        <strain evidence="2">Derf</strain>
        <tissue evidence="2">Whole organism</tissue>
    </source>
</reference>
<keyword evidence="1" id="KW-0472">Membrane</keyword>
<reference evidence="2" key="1">
    <citation type="submission" date="2013-05" db="EMBL/GenBank/DDBJ databases">
        <authorList>
            <person name="Yim A.K.Y."/>
            <person name="Chan T.F."/>
            <person name="Ji K.M."/>
            <person name="Liu X.Y."/>
            <person name="Zhou J.W."/>
            <person name="Li R.Q."/>
            <person name="Yang K.Y."/>
            <person name="Li J."/>
            <person name="Li M."/>
            <person name="Law P.T.W."/>
            <person name="Wu Y.L."/>
            <person name="Cai Z.L."/>
            <person name="Qin H."/>
            <person name="Bao Y."/>
            <person name="Leung R.K.K."/>
            <person name="Ng P.K.S."/>
            <person name="Zou J."/>
            <person name="Zhong X.J."/>
            <person name="Ran P.X."/>
            <person name="Zhong N.S."/>
            <person name="Liu Z.G."/>
            <person name="Tsui S.K.W."/>
        </authorList>
    </citation>
    <scope>NUCLEOTIDE SEQUENCE</scope>
    <source>
        <strain evidence="2">Derf</strain>
        <tissue evidence="2">Whole organism</tissue>
    </source>
</reference>
<evidence type="ECO:0000313" key="2">
    <source>
        <dbReference type="EMBL" id="KAH9493684.1"/>
    </source>
</evidence>
<dbReference type="AlphaFoldDB" id="A0A922HHY2"/>
<dbReference type="OrthoDB" id="6474464at2759"/>
<dbReference type="GO" id="GO:0006044">
    <property type="term" value="P:N-acetylglucosamine metabolic process"/>
    <property type="evidence" value="ECO:0007669"/>
    <property type="project" value="TreeGrafter"/>
</dbReference>
<dbReference type="EMBL" id="ASGP02000008">
    <property type="protein sequence ID" value="KAH9493684.1"/>
    <property type="molecule type" value="Genomic_DNA"/>
</dbReference>
<dbReference type="Pfam" id="PF04724">
    <property type="entry name" value="Glyco_transf_17"/>
    <property type="match status" value="1"/>
</dbReference>
<proteinExistence type="predicted"/>
<dbReference type="GO" id="GO:0003830">
    <property type="term" value="F:beta-1,4-mannosylglycoprotein 4-beta-N-acetylglucosaminyltransferase activity"/>
    <property type="evidence" value="ECO:0007669"/>
    <property type="project" value="InterPro"/>
</dbReference>
<evidence type="ECO:0000256" key="1">
    <source>
        <dbReference type="SAM" id="Phobius"/>
    </source>
</evidence>
<keyword evidence="1" id="KW-1133">Transmembrane helix</keyword>
<protein>
    <submittedName>
        <fullName evidence="2">Uncharacterized protein</fullName>
    </submittedName>
</protein>
<keyword evidence="3" id="KW-1185">Reference proteome</keyword>
<sequence length="420" mass="51046">MPFLDLKFIRKRINYHYFMIRMSIQSLTLPLPISSSSLRQFKRRKRWPTFNCLLFVAIFFIIILPLLLIYRLYWFRDFIYIIRPTFDHKVTFKNVITHYHLIDSGNDSTDDQLLCSFHGWIARNNRQPNIKVIDAFLFSLEFDLLEIRLRELWPVVDIFIAMEANRTFNGQSKPLWLREQQQFTKRFEWASEKLKIFNCPDLRPLESGQSPFVNEIRMRNCMTWTIRSLARTNDLIIVGDVDEIPRRETINLFRRCDGFPEIVHLQMKTFFYSFEFYYSSDDFWQAKLQTYDRKRFYYSHQKGSEHLLADSGWHCTFCFRYIRDFRFKMTSYSHNDRIMGRNYLLDDDEIQRRICNGLDIFDMYPEVYSFKELMQKFGPIPHMDSFIDIPATLLRYSKRFPFLLKGNCIRDDYRHRSSLK</sequence>
<dbReference type="PANTHER" id="PTHR12224:SF0">
    <property type="entry name" value="BETA-1,4-MANNOSYL-GLYCOPROTEIN 4-BETA-N-ACETYLGLUCOSAMINYLTRANSFERASE"/>
    <property type="match status" value="1"/>
</dbReference>
<organism evidence="2 3">
    <name type="scientific">Dermatophagoides farinae</name>
    <name type="common">American house dust mite</name>
    <dbReference type="NCBI Taxonomy" id="6954"/>
    <lineage>
        <taxon>Eukaryota</taxon>
        <taxon>Metazoa</taxon>
        <taxon>Ecdysozoa</taxon>
        <taxon>Arthropoda</taxon>
        <taxon>Chelicerata</taxon>
        <taxon>Arachnida</taxon>
        <taxon>Acari</taxon>
        <taxon>Acariformes</taxon>
        <taxon>Sarcoptiformes</taxon>
        <taxon>Astigmata</taxon>
        <taxon>Psoroptidia</taxon>
        <taxon>Analgoidea</taxon>
        <taxon>Pyroglyphidae</taxon>
        <taxon>Dermatophagoidinae</taxon>
        <taxon>Dermatophagoides</taxon>
    </lineage>
</organism>
<comment type="caution">
    <text evidence="2">The sequence shown here is derived from an EMBL/GenBank/DDBJ whole genome shotgun (WGS) entry which is preliminary data.</text>
</comment>
<dbReference type="Proteomes" id="UP000790347">
    <property type="component" value="Unassembled WGS sequence"/>
</dbReference>
<name>A0A922HHY2_DERFA</name>
<feature type="transmembrane region" description="Helical" evidence="1">
    <location>
        <begin position="53"/>
        <end position="74"/>
    </location>
</feature>